<name>A0A4C1ZVF2_EUMVA</name>
<reference evidence="2 3" key="1">
    <citation type="journal article" date="2019" name="Commun. Biol.">
        <title>The bagworm genome reveals a unique fibroin gene that provides high tensile strength.</title>
        <authorList>
            <person name="Kono N."/>
            <person name="Nakamura H."/>
            <person name="Ohtoshi R."/>
            <person name="Tomita M."/>
            <person name="Numata K."/>
            <person name="Arakawa K."/>
        </authorList>
    </citation>
    <scope>NUCLEOTIDE SEQUENCE [LARGE SCALE GENOMIC DNA]</scope>
</reference>
<keyword evidence="1" id="KW-1133">Transmembrane helix</keyword>
<protein>
    <recommendedName>
        <fullName evidence="4">Gustatory receptor</fullName>
    </recommendedName>
</protein>
<keyword evidence="3" id="KW-1185">Reference proteome</keyword>
<keyword evidence="1" id="KW-0472">Membrane</keyword>
<comment type="caution">
    <text evidence="2">The sequence shown here is derived from an EMBL/GenBank/DDBJ whole genome shotgun (WGS) entry which is preliminary data.</text>
</comment>
<dbReference type="Proteomes" id="UP000299102">
    <property type="component" value="Unassembled WGS sequence"/>
</dbReference>
<proteinExistence type="predicted"/>
<evidence type="ECO:0000313" key="2">
    <source>
        <dbReference type="EMBL" id="GBP90577.1"/>
    </source>
</evidence>
<sequence length="98" mass="11232">MRDIEITVNDICSHVSARSSHSSKLRPTPYTAHHVNIKRQPRMYCVYAINSAKMRVCGLFTVDAALPLRLMSLVTTYCIVLLQFAFLHKFNQYDSKVV</sequence>
<evidence type="ECO:0000313" key="3">
    <source>
        <dbReference type="Proteomes" id="UP000299102"/>
    </source>
</evidence>
<feature type="transmembrane region" description="Helical" evidence="1">
    <location>
        <begin position="68"/>
        <end position="87"/>
    </location>
</feature>
<evidence type="ECO:0008006" key="4">
    <source>
        <dbReference type="Google" id="ProtNLM"/>
    </source>
</evidence>
<gene>
    <name evidence="2" type="ORF">EVAR_56739_1</name>
</gene>
<dbReference type="AlphaFoldDB" id="A0A4C1ZVF2"/>
<dbReference type="EMBL" id="BGZK01002093">
    <property type="protein sequence ID" value="GBP90577.1"/>
    <property type="molecule type" value="Genomic_DNA"/>
</dbReference>
<accession>A0A4C1ZVF2</accession>
<evidence type="ECO:0000256" key="1">
    <source>
        <dbReference type="SAM" id="Phobius"/>
    </source>
</evidence>
<keyword evidence="1" id="KW-0812">Transmembrane</keyword>
<organism evidence="2 3">
    <name type="scientific">Eumeta variegata</name>
    <name type="common">Bagworm moth</name>
    <name type="synonym">Eumeta japonica</name>
    <dbReference type="NCBI Taxonomy" id="151549"/>
    <lineage>
        <taxon>Eukaryota</taxon>
        <taxon>Metazoa</taxon>
        <taxon>Ecdysozoa</taxon>
        <taxon>Arthropoda</taxon>
        <taxon>Hexapoda</taxon>
        <taxon>Insecta</taxon>
        <taxon>Pterygota</taxon>
        <taxon>Neoptera</taxon>
        <taxon>Endopterygota</taxon>
        <taxon>Lepidoptera</taxon>
        <taxon>Glossata</taxon>
        <taxon>Ditrysia</taxon>
        <taxon>Tineoidea</taxon>
        <taxon>Psychidae</taxon>
        <taxon>Oiketicinae</taxon>
        <taxon>Eumeta</taxon>
    </lineage>
</organism>
<dbReference type="OrthoDB" id="7490805at2759"/>